<dbReference type="Proteomes" id="UP000886844">
    <property type="component" value="Unassembled WGS sequence"/>
</dbReference>
<sequence length="321" mass="35049">MTDRREHKQEEPVRENPAAKPLPETDLKRDPKSDAGSNPEAAPKPAASRFPTAGDLLAMLGIALAAQILIGIVGQLLAAGFGIDFQTAAPNIQGRMMAVLYFISMSVALGGVLYYRHVRGGRGRWARFSLRGLNPTLLLWCFILIFAVGIVLEPLLRVLPELQLEIGRGFWTLLSLVVFAPIFEELLCRGVVLGSLRDRYGVTAAWLVSALFFGLLHVQPVQVINATAVGLILGYVYLATESMWSVMILHALNNAAAYLLMILVVTPESGHQSALLINLINSPGLYWCIYAVAVGLCAVSGWMMLRTLRRMKESGKNPARA</sequence>
<feature type="transmembrane region" description="Helical" evidence="2">
    <location>
        <begin position="56"/>
        <end position="78"/>
    </location>
</feature>
<feature type="transmembrane region" description="Helical" evidence="2">
    <location>
        <begin position="168"/>
        <end position="188"/>
    </location>
</feature>
<dbReference type="GO" id="GO:0004175">
    <property type="term" value="F:endopeptidase activity"/>
    <property type="evidence" value="ECO:0007669"/>
    <property type="project" value="UniProtKB-ARBA"/>
</dbReference>
<keyword evidence="4" id="KW-0378">Hydrolase</keyword>
<dbReference type="PANTHER" id="PTHR36435:SF1">
    <property type="entry name" value="CAAX AMINO TERMINAL PROTEASE FAMILY PROTEIN"/>
    <property type="match status" value="1"/>
</dbReference>
<dbReference type="EMBL" id="DXDA01000062">
    <property type="protein sequence ID" value="HIY69283.1"/>
    <property type="molecule type" value="Genomic_DNA"/>
</dbReference>
<reference evidence="4" key="1">
    <citation type="journal article" date="2021" name="PeerJ">
        <title>Extensive microbial diversity within the chicken gut microbiome revealed by metagenomics and culture.</title>
        <authorList>
            <person name="Gilroy R."/>
            <person name="Ravi A."/>
            <person name="Getino M."/>
            <person name="Pursley I."/>
            <person name="Horton D.L."/>
            <person name="Alikhan N.F."/>
            <person name="Baker D."/>
            <person name="Gharbi K."/>
            <person name="Hall N."/>
            <person name="Watson M."/>
            <person name="Adriaenssens E.M."/>
            <person name="Foster-Nyarko E."/>
            <person name="Jarju S."/>
            <person name="Secka A."/>
            <person name="Antonio M."/>
            <person name="Oren A."/>
            <person name="Chaudhuri R.R."/>
            <person name="La Ragione R."/>
            <person name="Hildebrand F."/>
            <person name="Pallen M.J."/>
        </authorList>
    </citation>
    <scope>NUCLEOTIDE SEQUENCE</scope>
    <source>
        <strain evidence="4">5134</strain>
    </source>
</reference>
<comment type="caution">
    <text evidence="4">The sequence shown here is derived from an EMBL/GenBank/DDBJ whole genome shotgun (WGS) entry which is preliminary data.</text>
</comment>
<keyword evidence="4" id="KW-0645">Protease</keyword>
<feature type="transmembrane region" description="Helical" evidence="2">
    <location>
        <begin position="284"/>
        <end position="305"/>
    </location>
</feature>
<evidence type="ECO:0000256" key="1">
    <source>
        <dbReference type="SAM" id="MobiDB-lite"/>
    </source>
</evidence>
<feature type="domain" description="CAAX prenyl protease 2/Lysostaphin resistance protein A-like" evidence="3">
    <location>
        <begin position="170"/>
        <end position="255"/>
    </location>
</feature>
<keyword evidence="2" id="KW-1133">Transmembrane helix</keyword>
<feature type="region of interest" description="Disordered" evidence="1">
    <location>
        <begin position="1"/>
        <end position="47"/>
    </location>
</feature>
<feature type="transmembrane region" description="Helical" evidence="2">
    <location>
        <begin position="200"/>
        <end position="217"/>
    </location>
</feature>
<keyword evidence="4" id="KW-0482">Metalloprotease</keyword>
<dbReference type="GO" id="GO:0080120">
    <property type="term" value="P:CAAX-box protein maturation"/>
    <property type="evidence" value="ECO:0007669"/>
    <property type="project" value="UniProtKB-ARBA"/>
</dbReference>
<dbReference type="PANTHER" id="PTHR36435">
    <property type="entry name" value="SLR1288 PROTEIN"/>
    <property type="match status" value="1"/>
</dbReference>
<name>A0A9D1Z1S2_9BACT</name>
<feature type="transmembrane region" description="Helical" evidence="2">
    <location>
        <begin position="223"/>
        <end position="239"/>
    </location>
</feature>
<accession>A0A9D1Z1S2</accession>
<dbReference type="AlphaFoldDB" id="A0A9D1Z1S2"/>
<evidence type="ECO:0000313" key="4">
    <source>
        <dbReference type="EMBL" id="HIY69283.1"/>
    </source>
</evidence>
<feature type="transmembrane region" description="Helical" evidence="2">
    <location>
        <begin position="98"/>
        <end position="116"/>
    </location>
</feature>
<feature type="transmembrane region" description="Helical" evidence="2">
    <location>
        <begin position="137"/>
        <end position="156"/>
    </location>
</feature>
<organism evidence="4 5">
    <name type="scientific">Candidatus Alistipes intestinigallinarum</name>
    <dbReference type="NCBI Taxonomy" id="2838440"/>
    <lineage>
        <taxon>Bacteria</taxon>
        <taxon>Pseudomonadati</taxon>
        <taxon>Bacteroidota</taxon>
        <taxon>Bacteroidia</taxon>
        <taxon>Bacteroidales</taxon>
        <taxon>Rikenellaceae</taxon>
        <taxon>Alistipes</taxon>
    </lineage>
</organism>
<gene>
    <name evidence="4" type="ORF">H9828_07695</name>
</gene>
<dbReference type="Pfam" id="PF02517">
    <property type="entry name" value="Rce1-like"/>
    <property type="match status" value="1"/>
</dbReference>
<feature type="compositionally biased region" description="Basic and acidic residues" evidence="1">
    <location>
        <begin position="1"/>
        <end position="14"/>
    </location>
</feature>
<evidence type="ECO:0000256" key="2">
    <source>
        <dbReference type="SAM" id="Phobius"/>
    </source>
</evidence>
<keyword evidence="2" id="KW-0812">Transmembrane</keyword>
<dbReference type="InterPro" id="IPR052710">
    <property type="entry name" value="CAAX_protease"/>
</dbReference>
<dbReference type="GO" id="GO:0008237">
    <property type="term" value="F:metallopeptidase activity"/>
    <property type="evidence" value="ECO:0007669"/>
    <property type="project" value="UniProtKB-KW"/>
</dbReference>
<protein>
    <submittedName>
        <fullName evidence="4">CPBP family intramembrane metalloprotease</fullName>
    </submittedName>
</protein>
<evidence type="ECO:0000259" key="3">
    <source>
        <dbReference type="Pfam" id="PF02517"/>
    </source>
</evidence>
<feature type="transmembrane region" description="Helical" evidence="2">
    <location>
        <begin position="246"/>
        <end position="264"/>
    </location>
</feature>
<proteinExistence type="predicted"/>
<feature type="compositionally biased region" description="Basic and acidic residues" evidence="1">
    <location>
        <begin position="23"/>
        <end position="33"/>
    </location>
</feature>
<keyword evidence="2" id="KW-0472">Membrane</keyword>
<reference evidence="4" key="2">
    <citation type="submission" date="2021-04" db="EMBL/GenBank/DDBJ databases">
        <authorList>
            <person name="Gilroy R."/>
        </authorList>
    </citation>
    <scope>NUCLEOTIDE SEQUENCE</scope>
    <source>
        <strain evidence="4">5134</strain>
    </source>
</reference>
<dbReference type="InterPro" id="IPR003675">
    <property type="entry name" value="Rce1/LyrA-like_dom"/>
</dbReference>
<evidence type="ECO:0000313" key="5">
    <source>
        <dbReference type="Proteomes" id="UP000886844"/>
    </source>
</evidence>